<comment type="caution">
    <text evidence="7">The sequence shown here is derived from an EMBL/GenBank/DDBJ whole genome shotgun (WGS) entry which is preliminary data.</text>
</comment>
<proteinExistence type="inferred from homology"/>
<dbReference type="PANTHER" id="PTHR43133:SF46">
    <property type="entry name" value="RNA POLYMERASE SIGMA-70 FACTOR ECF SUBFAMILY"/>
    <property type="match status" value="1"/>
</dbReference>
<dbReference type="GO" id="GO:0016987">
    <property type="term" value="F:sigma factor activity"/>
    <property type="evidence" value="ECO:0007669"/>
    <property type="project" value="UniProtKB-KW"/>
</dbReference>
<dbReference type="PANTHER" id="PTHR43133">
    <property type="entry name" value="RNA POLYMERASE ECF-TYPE SIGMA FACTO"/>
    <property type="match status" value="1"/>
</dbReference>
<feature type="domain" description="RNA polymerase sigma-70 region 2" evidence="5">
    <location>
        <begin position="44"/>
        <end position="109"/>
    </location>
</feature>
<comment type="similarity">
    <text evidence="1">Belongs to the sigma-70 factor family. ECF subfamily.</text>
</comment>
<dbReference type="Gene3D" id="1.10.10.10">
    <property type="entry name" value="Winged helix-like DNA-binding domain superfamily/Winged helix DNA-binding domain"/>
    <property type="match status" value="1"/>
</dbReference>
<dbReference type="InterPro" id="IPR007627">
    <property type="entry name" value="RNA_pol_sigma70_r2"/>
</dbReference>
<dbReference type="Pfam" id="PF08281">
    <property type="entry name" value="Sigma70_r4_2"/>
    <property type="match status" value="1"/>
</dbReference>
<evidence type="ECO:0000313" key="7">
    <source>
        <dbReference type="EMBL" id="TGE08667.1"/>
    </source>
</evidence>
<dbReference type="InterPro" id="IPR014284">
    <property type="entry name" value="RNA_pol_sigma-70_dom"/>
</dbReference>
<accession>A0A4Z0PB32</accession>
<dbReference type="Pfam" id="PF04542">
    <property type="entry name" value="Sigma70_r2"/>
    <property type="match status" value="1"/>
</dbReference>
<dbReference type="SUPFAM" id="SSF88946">
    <property type="entry name" value="Sigma2 domain of RNA polymerase sigma factors"/>
    <property type="match status" value="1"/>
</dbReference>
<protein>
    <submittedName>
        <fullName evidence="7">Sigma-70 family RNA polymerase sigma factor</fullName>
    </submittedName>
</protein>
<gene>
    <name evidence="7" type="ORF">EU556_13315</name>
</gene>
<dbReference type="InterPro" id="IPR013249">
    <property type="entry name" value="RNA_pol_sigma70_r4_t2"/>
</dbReference>
<dbReference type="Proteomes" id="UP000298337">
    <property type="component" value="Unassembled WGS sequence"/>
</dbReference>
<dbReference type="InterPro" id="IPR013325">
    <property type="entry name" value="RNA_pol_sigma_r2"/>
</dbReference>
<keyword evidence="2" id="KW-0805">Transcription regulation</keyword>
<keyword evidence="3" id="KW-0731">Sigma factor</keyword>
<evidence type="ECO:0000313" key="8">
    <source>
        <dbReference type="Proteomes" id="UP000298337"/>
    </source>
</evidence>
<dbReference type="EMBL" id="SRLA01000002">
    <property type="protein sequence ID" value="TGE08667.1"/>
    <property type="molecule type" value="Genomic_DNA"/>
</dbReference>
<keyword evidence="8" id="KW-1185">Reference proteome</keyword>
<dbReference type="NCBIfam" id="TIGR02937">
    <property type="entry name" value="sigma70-ECF"/>
    <property type="match status" value="1"/>
</dbReference>
<reference evidence="7 8" key="1">
    <citation type="submission" date="2019-04" db="EMBL/GenBank/DDBJ databases">
        <authorList>
            <person name="Feng G."/>
            <person name="Zhang J."/>
            <person name="Zhu H."/>
        </authorList>
    </citation>
    <scope>NUCLEOTIDE SEQUENCE [LARGE SCALE GENOMIC DNA]</scope>
    <source>
        <strain evidence="7 8">92R-1</strain>
    </source>
</reference>
<dbReference type="GO" id="GO:0006352">
    <property type="term" value="P:DNA-templated transcription initiation"/>
    <property type="evidence" value="ECO:0007669"/>
    <property type="project" value="InterPro"/>
</dbReference>
<dbReference type="OrthoDB" id="764811at2"/>
<evidence type="ECO:0000256" key="2">
    <source>
        <dbReference type="ARBA" id="ARBA00023015"/>
    </source>
</evidence>
<feature type="domain" description="RNA polymerase sigma factor 70 region 4 type 2" evidence="6">
    <location>
        <begin position="143"/>
        <end position="193"/>
    </location>
</feature>
<dbReference type="Gene3D" id="1.10.1740.10">
    <property type="match status" value="1"/>
</dbReference>
<dbReference type="InterPro" id="IPR039425">
    <property type="entry name" value="RNA_pol_sigma-70-like"/>
</dbReference>
<evidence type="ECO:0000256" key="3">
    <source>
        <dbReference type="ARBA" id="ARBA00023082"/>
    </source>
</evidence>
<dbReference type="AlphaFoldDB" id="A0A4Z0PB32"/>
<evidence type="ECO:0000259" key="6">
    <source>
        <dbReference type="Pfam" id="PF08281"/>
    </source>
</evidence>
<dbReference type="InterPro" id="IPR013324">
    <property type="entry name" value="RNA_pol_sigma_r3/r4-like"/>
</dbReference>
<evidence type="ECO:0000256" key="4">
    <source>
        <dbReference type="ARBA" id="ARBA00023163"/>
    </source>
</evidence>
<dbReference type="InterPro" id="IPR036388">
    <property type="entry name" value="WH-like_DNA-bd_sf"/>
</dbReference>
<dbReference type="SUPFAM" id="SSF88659">
    <property type="entry name" value="Sigma3 and sigma4 domains of RNA polymerase sigma factors"/>
    <property type="match status" value="1"/>
</dbReference>
<evidence type="ECO:0000259" key="5">
    <source>
        <dbReference type="Pfam" id="PF04542"/>
    </source>
</evidence>
<organism evidence="7 8">
    <name type="scientific">Hymenobacter fodinae</name>
    <dbReference type="NCBI Taxonomy" id="2510796"/>
    <lineage>
        <taxon>Bacteria</taxon>
        <taxon>Pseudomonadati</taxon>
        <taxon>Bacteroidota</taxon>
        <taxon>Cytophagia</taxon>
        <taxon>Cytophagales</taxon>
        <taxon>Hymenobacteraceae</taxon>
        <taxon>Hymenobacter</taxon>
    </lineage>
</organism>
<sequence length="202" mass="23585">MSGWLPIPTPYFYIWRKQRAVATNNLLGLLERIRNDDYQAFELLFEAHWQELYRYAHKILRHTSDAEDIIQELFCDLWANRAHLQVHTTAEGFLRGALRKKILTRFRDAEIRARHLKAFGTTQPQESEVTFKHLVSHDTLAAIQVQAQVLPPKEKEVFLLSMLDDFSVKEIAEKFATSEQTVRNQINSALHKLSPFLTRLLS</sequence>
<name>A0A4Z0PB32_9BACT</name>
<dbReference type="GO" id="GO:0003677">
    <property type="term" value="F:DNA binding"/>
    <property type="evidence" value="ECO:0007669"/>
    <property type="project" value="InterPro"/>
</dbReference>
<evidence type="ECO:0000256" key="1">
    <source>
        <dbReference type="ARBA" id="ARBA00010641"/>
    </source>
</evidence>
<keyword evidence="4" id="KW-0804">Transcription</keyword>